<name>A0AB37Z202_9BACI</name>
<evidence type="ECO:0000313" key="2">
    <source>
        <dbReference type="EMBL" id="SCC69595.1"/>
    </source>
</evidence>
<dbReference type="AlphaFoldDB" id="A0AB37Z202"/>
<accession>A0AB37Z202</accession>
<sequence length="20" mass="2332">MESGFVSCSRREEDEEEGKK</sequence>
<organism evidence="2 3">
    <name type="scientific">Bacillus wiedmannii</name>
    <dbReference type="NCBI Taxonomy" id="1890302"/>
    <lineage>
        <taxon>Bacteria</taxon>
        <taxon>Bacillati</taxon>
        <taxon>Bacillota</taxon>
        <taxon>Bacilli</taxon>
        <taxon>Bacillales</taxon>
        <taxon>Bacillaceae</taxon>
        <taxon>Bacillus</taxon>
        <taxon>Bacillus cereus group</taxon>
    </lineage>
</organism>
<protein>
    <submittedName>
        <fullName evidence="2">Uncharacterized protein</fullName>
    </submittedName>
</protein>
<comment type="caution">
    <text evidence="2">The sequence shown here is derived from an EMBL/GenBank/DDBJ whole genome shotgun (WGS) entry which is preliminary data.</text>
</comment>
<gene>
    <name evidence="2" type="ORF">BC10311_06361</name>
</gene>
<reference evidence="2 3" key="1">
    <citation type="submission" date="2016-08" db="EMBL/GenBank/DDBJ databases">
        <authorList>
            <person name="Loux V."/>
            <person name="Rue O."/>
        </authorList>
    </citation>
    <scope>NUCLEOTIDE SEQUENCE [LARGE SCALE GENOMIC DNA]</scope>
    <source>
        <strain evidence="2 3">WSBC_10311</strain>
    </source>
</reference>
<feature type="region of interest" description="Disordered" evidence="1">
    <location>
        <begin position="1"/>
        <end position="20"/>
    </location>
</feature>
<proteinExistence type="predicted"/>
<evidence type="ECO:0000313" key="3">
    <source>
        <dbReference type="Proteomes" id="UP000195728"/>
    </source>
</evidence>
<dbReference type="Proteomes" id="UP000195728">
    <property type="component" value="Unassembled WGS sequence"/>
</dbReference>
<evidence type="ECO:0000256" key="1">
    <source>
        <dbReference type="SAM" id="MobiDB-lite"/>
    </source>
</evidence>
<dbReference type="EMBL" id="FMBG01000031">
    <property type="protein sequence ID" value="SCC69595.1"/>
    <property type="molecule type" value="Genomic_DNA"/>
</dbReference>
<feature type="compositionally biased region" description="Basic and acidic residues" evidence="1">
    <location>
        <begin position="9"/>
        <end position="20"/>
    </location>
</feature>